<feature type="domain" description="HTH tetR-type" evidence="5">
    <location>
        <begin position="64"/>
        <end position="124"/>
    </location>
</feature>
<dbReference type="PANTHER" id="PTHR30055">
    <property type="entry name" value="HTH-TYPE TRANSCRIPTIONAL REGULATOR RUTR"/>
    <property type="match status" value="1"/>
</dbReference>
<evidence type="ECO:0000313" key="7">
    <source>
        <dbReference type="Proteomes" id="UP001207654"/>
    </source>
</evidence>
<dbReference type="SUPFAM" id="SSF48498">
    <property type="entry name" value="Tetracyclin repressor-like, C-terminal domain"/>
    <property type="match status" value="1"/>
</dbReference>
<dbReference type="PRINTS" id="PR00455">
    <property type="entry name" value="HTHTETR"/>
</dbReference>
<organism evidence="6 7">
    <name type="scientific">Archangium lansingense</name>
    <dbReference type="NCBI Taxonomy" id="2995310"/>
    <lineage>
        <taxon>Bacteria</taxon>
        <taxon>Pseudomonadati</taxon>
        <taxon>Myxococcota</taxon>
        <taxon>Myxococcia</taxon>
        <taxon>Myxococcales</taxon>
        <taxon>Cystobacterineae</taxon>
        <taxon>Archangiaceae</taxon>
        <taxon>Archangium</taxon>
    </lineage>
</organism>
<sequence>MNLPENIADAAARLVALHGPDGFTMDDLAREAGLSRATLYRQAGSREAVLAALSEQGVEVGKRVDVRDRILAACRAVFTRAGFEAATLEDIAREAGVGPATVYRQFGDKAGLISAFAGHIGPRRAMQEVALRPTGDLRADLERAAATVIRYAAEDLDLLKLAILERMRGGPWAELLKDSPVRAQTMLIRLLKSYAASGALGPNDPQRMAQAFAGMLFAFFARPLLEGGPMPDPEETARFITHVFLDGLASTPRRIP</sequence>
<dbReference type="InterPro" id="IPR001647">
    <property type="entry name" value="HTH_TetR"/>
</dbReference>
<feature type="DNA-binding region" description="H-T-H motif" evidence="4">
    <location>
        <begin position="87"/>
        <end position="106"/>
    </location>
</feature>
<dbReference type="InterPro" id="IPR039536">
    <property type="entry name" value="TetR_C_Proteobacteria"/>
</dbReference>
<keyword evidence="7" id="KW-1185">Reference proteome</keyword>
<gene>
    <name evidence="6" type="ORF">OV287_29695</name>
</gene>
<evidence type="ECO:0000313" key="6">
    <source>
        <dbReference type="EMBL" id="MCY1078651.1"/>
    </source>
</evidence>
<dbReference type="Pfam" id="PF14246">
    <property type="entry name" value="TetR_C_7"/>
    <property type="match status" value="1"/>
</dbReference>
<dbReference type="PANTHER" id="PTHR30055:SF238">
    <property type="entry name" value="MYCOFACTOCIN BIOSYNTHESIS TRANSCRIPTIONAL REGULATOR MFTR-RELATED"/>
    <property type="match status" value="1"/>
</dbReference>
<reference evidence="6 7" key="1">
    <citation type="submission" date="2022-11" db="EMBL/GenBank/DDBJ databases">
        <title>Minimal conservation of predation-associated metabolite biosynthetic gene clusters underscores biosynthetic potential of Myxococcota including descriptions for ten novel species: Archangium lansinium sp. nov., Myxococcus landrumus sp. nov., Nannocystis bai.</title>
        <authorList>
            <person name="Ahearne A."/>
            <person name="Stevens C."/>
            <person name="Phillips K."/>
        </authorList>
    </citation>
    <scope>NUCLEOTIDE SEQUENCE [LARGE SCALE GENOMIC DNA]</scope>
    <source>
        <strain evidence="6 7">MIWBW</strain>
    </source>
</reference>
<dbReference type="RefSeq" id="WP_267537416.1">
    <property type="nucleotide sequence ID" value="NZ_JAPNKA010000001.1"/>
</dbReference>
<evidence type="ECO:0000259" key="5">
    <source>
        <dbReference type="PROSITE" id="PS50977"/>
    </source>
</evidence>
<proteinExistence type="predicted"/>
<keyword evidence="3" id="KW-0804">Transcription</keyword>
<accession>A0ABT4ABG4</accession>
<dbReference type="SUPFAM" id="SSF46689">
    <property type="entry name" value="Homeodomain-like"/>
    <property type="match status" value="2"/>
</dbReference>
<name>A0ABT4ABG4_9BACT</name>
<evidence type="ECO:0000256" key="4">
    <source>
        <dbReference type="PROSITE-ProRule" id="PRU00335"/>
    </source>
</evidence>
<dbReference type="InterPro" id="IPR050109">
    <property type="entry name" value="HTH-type_TetR-like_transc_reg"/>
</dbReference>
<dbReference type="Pfam" id="PF00440">
    <property type="entry name" value="TetR_N"/>
    <property type="match status" value="2"/>
</dbReference>
<evidence type="ECO:0000256" key="2">
    <source>
        <dbReference type="ARBA" id="ARBA00023125"/>
    </source>
</evidence>
<dbReference type="InterPro" id="IPR009057">
    <property type="entry name" value="Homeodomain-like_sf"/>
</dbReference>
<feature type="domain" description="HTH tetR-type" evidence="5">
    <location>
        <begin position="1"/>
        <end position="61"/>
    </location>
</feature>
<comment type="caution">
    <text evidence="6">The sequence shown here is derived from an EMBL/GenBank/DDBJ whole genome shotgun (WGS) entry which is preliminary data.</text>
</comment>
<protein>
    <submittedName>
        <fullName evidence="6">TetR/AcrR family transcriptional regulator</fullName>
    </submittedName>
</protein>
<dbReference type="Gene3D" id="1.10.10.60">
    <property type="entry name" value="Homeodomain-like"/>
    <property type="match status" value="1"/>
</dbReference>
<dbReference type="EMBL" id="JAPNKA010000001">
    <property type="protein sequence ID" value="MCY1078651.1"/>
    <property type="molecule type" value="Genomic_DNA"/>
</dbReference>
<evidence type="ECO:0000256" key="3">
    <source>
        <dbReference type="ARBA" id="ARBA00023163"/>
    </source>
</evidence>
<evidence type="ECO:0000256" key="1">
    <source>
        <dbReference type="ARBA" id="ARBA00023015"/>
    </source>
</evidence>
<dbReference type="Proteomes" id="UP001207654">
    <property type="component" value="Unassembled WGS sequence"/>
</dbReference>
<feature type="DNA-binding region" description="H-T-H motif" evidence="4">
    <location>
        <begin position="24"/>
        <end position="43"/>
    </location>
</feature>
<dbReference type="InterPro" id="IPR036271">
    <property type="entry name" value="Tet_transcr_reg_TetR-rel_C_sf"/>
</dbReference>
<keyword evidence="2 4" id="KW-0238">DNA-binding</keyword>
<dbReference type="Gene3D" id="1.10.357.10">
    <property type="entry name" value="Tetracycline Repressor, domain 2"/>
    <property type="match status" value="2"/>
</dbReference>
<dbReference type="PROSITE" id="PS50977">
    <property type="entry name" value="HTH_TETR_2"/>
    <property type="match status" value="2"/>
</dbReference>
<keyword evidence="1" id="KW-0805">Transcription regulation</keyword>